<dbReference type="EMBL" id="NPHW01003867">
    <property type="protein sequence ID" value="OXV08823.1"/>
    <property type="molecule type" value="Genomic_DNA"/>
</dbReference>
<feature type="compositionally biased region" description="Low complexity" evidence="1">
    <location>
        <begin position="392"/>
        <end position="403"/>
    </location>
</feature>
<feature type="compositionally biased region" description="Polar residues" evidence="1">
    <location>
        <begin position="334"/>
        <end position="355"/>
    </location>
</feature>
<feature type="compositionally biased region" description="Polar residues" evidence="1">
    <location>
        <begin position="18"/>
        <end position="44"/>
    </location>
</feature>
<accession>A0A232LXD6</accession>
<evidence type="ECO:0000313" key="2">
    <source>
        <dbReference type="EMBL" id="OXV08823.1"/>
    </source>
</evidence>
<gene>
    <name evidence="2" type="ORF">Egran_03414</name>
</gene>
<keyword evidence="3" id="KW-1185">Reference proteome</keyword>
<feature type="compositionally biased region" description="Polar residues" evidence="1">
    <location>
        <begin position="423"/>
        <end position="438"/>
    </location>
</feature>
<dbReference type="OrthoDB" id="5430106at2759"/>
<feature type="compositionally biased region" description="Basic and acidic residues" evidence="1">
    <location>
        <begin position="615"/>
        <end position="625"/>
    </location>
</feature>
<dbReference type="Proteomes" id="UP000243515">
    <property type="component" value="Unassembled WGS sequence"/>
</dbReference>
<feature type="region of interest" description="Disordered" evidence="1">
    <location>
        <begin position="1"/>
        <end position="58"/>
    </location>
</feature>
<feature type="region of interest" description="Disordered" evidence="1">
    <location>
        <begin position="319"/>
        <end position="456"/>
    </location>
</feature>
<feature type="region of interest" description="Disordered" evidence="1">
    <location>
        <begin position="90"/>
        <end position="151"/>
    </location>
</feature>
<feature type="region of interest" description="Disordered" evidence="1">
    <location>
        <begin position="165"/>
        <end position="302"/>
    </location>
</feature>
<feature type="region of interest" description="Disordered" evidence="1">
    <location>
        <begin position="531"/>
        <end position="573"/>
    </location>
</feature>
<dbReference type="GO" id="GO:0000329">
    <property type="term" value="C:fungal-type vacuole membrane"/>
    <property type="evidence" value="ECO:0007669"/>
    <property type="project" value="TreeGrafter"/>
</dbReference>
<protein>
    <submittedName>
        <fullName evidence="2">Uncharacterized protein</fullName>
    </submittedName>
</protein>
<evidence type="ECO:0000313" key="3">
    <source>
        <dbReference type="Proteomes" id="UP000243515"/>
    </source>
</evidence>
<evidence type="ECO:0000256" key="1">
    <source>
        <dbReference type="SAM" id="MobiDB-lite"/>
    </source>
</evidence>
<comment type="caution">
    <text evidence="2">The sequence shown here is derived from an EMBL/GenBank/DDBJ whole genome shotgun (WGS) entry which is preliminary data.</text>
</comment>
<dbReference type="PANTHER" id="PTHR22794">
    <property type="entry name" value="THAP DOMAIN PROTEIN 11"/>
    <property type="match status" value="1"/>
</dbReference>
<feature type="compositionally biased region" description="Polar residues" evidence="1">
    <location>
        <begin position="626"/>
        <end position="642"/>
    </location>
</feature>
<sequence>MSPENTSSPVKRPVLAQRSVSSNTSSMLRISPTNAVETWDNQPQKAAGPKPPRPHVVHRGHVRNLSLGKNLNKLQKAATAQNLFAEATTIGPSSNSRHQRKKSAPVVTPVTPGDGHHVRWDGSHPSLGDHKANTSVRKNHSTPALRRNNTSGVLGKKALVTERLHPASAKGQQAKKKVVGFELADSESEEWEDSAQSPESTRRNSIAPPKDDNAGAALVDPLTFVKRPYPRISQATATATATSLPVPDPTSDPPSRDHSGHPPSPTSEEEGQQPMRTSDHEDITTRLLSQSRPSRAPPAMSPISAVAFPPVVDLAHQTASLTTLASSHDPPPSSMSTSALPMTPGVNPQATSSSIEGGVSRFIMSDKTGFRATSRIDSDPNTPSSFLPHYRPQNLSSPSQSNSAKKIRATSPPPRRVEPPSRTQQKLWLQRTAALTTSPPDPHGGPDGLPASTMDPAFNTRSGMRPYEGGRGAMNGSVRIGGAAHELGVKHIRKLYDKTAAELNVVQRFQSPTKSSFDRVNLLLKQLEGPATGTEAGASKARAKNVKSGPSFHTQFFGPSSAKKQPAVPQSHDAALAGSSQLINKNTHQGSKDSTSHVYFQDHDDVVNIGDPSEQVDRLGIDHQSPHSQRASHPILSPSTDAPQDRGATNLERNSTVFLDENELLLRRVWDSRELGSSH</sequence>
<feature type="compositionally biased region" description="Basic and acidic residues" evidence="1">
    <location>
        <begin position="114"/>
        <end position="132"/>
    </location>
</feature>
<dbReference type="GO" id="GO:0031931">
    <property type="term" value="C:TORC1 complex"/>
    <property type="evidence" value="ECO:0007669"/>
    <property type="project" value="TreeGrafter"/>
</dbReference>
<name>A0A232LXD6_9EURO</name>
<organism evidence="2 3">
    <name type="scientific">Elaphomyces granulatus</name>
    <dbReference type="NCBI Taxonomy" id="519963"/>
    <lineage>
        <taxon>Eukaryota</taxon>
        <taxon>Fungi</taxon>
        <taxon>Dikarya</taxon>
        <taxon>Ascomycota</taxon>
        <taxon>Pezizomycotina</taxon>
        <taxon>Eurotiomycetes</taxon>
        <taxon>Eurotiomycetidae</taxon>
        <taxon>Eurotiales</taxon>
        <taxon>Elaphomycetaceae</taxon>
        <taxon>Elaphomyces</taxon>
    </lineage>
</organism>
<dbReference type="PANTHER" id="PTHR22794:SF2">
    <property type="entry name" value="THAP DOMAIN-CONTAINING PROTEIN 11"/>
    <property type="match status" value="1"/>
</dbReference>
<reference evidence="2 3" key="1">
    <citation type="journal article" date="2015" name="Environ. Microbiol.">
        <title>Metagenome sequence of Elaphomyces granulatus from sporocarp tissue reveals Ascomycota ectomycorrhizal fingerprints of genome expansion and a Proteobacteria-rich microbiome.</title>
        <authorList>
            <person name="Quandt C.A."/>
            <person name="Kohler A."/>
            <person name="Hesse C.N."/>
            <person name="Sharpton T.J."/>
            <person name="Martin F."/>
            <person name="Spatafora J.W."/>
        </authorList>
    </citation>
    <scope>NUCLEOTIDE SEQUENCE [LARGE SCALE GENOMIC DNA]</scope>
    <source>
        <strain evidence="2 3">OSC145934</strain>
    </source>
</reference>
<proteinExistence type="predicted"/>
<feature type="region of interest" description="Disordered" evidence="1">
    <location>
        <begin position="607"/>
        <end position="654"/>
    </location>
</feature>
<dbReference type="AlphaFoldDB" id="A0A232LXD6"/>
<feature type="compositionally biased region" description="Acidic residues" evidence="1">
    <location>
        <begin position="184"/>
        <end position="193"/>
    </location>
</feature>